<feature type="region of interest" description="Disordered" evidence="1">
    <location>
        <begin position="1"/>
        <end position="39"/>
    </location>
</feature>
<feature type="non-terminal residue" evidence="2">
    <location>
        <position position="102"/>
    </location>
</feature>
<evidence type="ECO:0000313" key="3">
    <source>
        <dbReference type="Proteomes" id="UP000023152"/>
    </source>
</evidence>
<organism evidence="2 3">
    <name type="scientific">Reticulomyxa filosa</name>
    <dbReference type="NCBI Taxonomy" id="46433"/>
    <lineage>
        <taxon>Eukaryota</taxon>
        <taxon>Sar</taxon>
        <taxon>Rhizaria</taxon>
        <taxon>Retaria</taxon>
        <taxon>Foraminifera</taxon>
        <taxon>Monothalamids</taxon>
        <taxon>Reticulomyxidae</taxon>
        <taxon>Reticulomyxa</taxon>
    </lineage>
</organism>
<protein>
    <submittedName>
        <fullName evidence="2">Uncharacterized protein</fullName>
    </submittedName>
</protein>
<keyword evidence="3" id="KW-1185">Reference proteome</keyword>
<evidence type="ECO:0000313" key="2">
    <source>
        <dbReference type="EMBL" id="ETN97687.1"/>
    </source>
</evidence>
<proteinExistence type="predicted"/>
<evidence type="ECO:0000256" key="1">
    <source>
        <dbReference type="SAM" id="MobiDB-lite"/>
    </source>
</evidence>
<comment type="caution">
    <text evidence="2">The sequence shown here is derived from an EMBL/GenBank/DDBJ whole genome shotgun (WGS) entry which is preliminary data.</text>
</comment>
<feature type="compositionally biased region" description="Basic residues" evidence="1">
    <location>
        <begin position="14"/>
        <end position="39"/>
    </location>
</feature>
<dbReference type="AlphaFoldDB" id="X6L7D3"/>
<reference evidence="2 3" key="1">
    <citation type="journal article" date="2013" name="Curr. Biol.">
        <title>The Genome of the Foraminiferan Reticulomyxa filosa.</title>
        <authorList>
            <person name="Glockner G."/>
            <person name="Hulsmann N."/>
            <person name="Schleicher M."/>
            <person name="Noegel A.A."/>
            <person name="Eichinger L."/>
            <person name="Gallinger C."/>
            <person name="Pawlowski J."/>
            <person name="Sierra R."/>
            <person name="Euteneuer U."/>
            <person name="Pillet L."/>
            <person name="Moustafa A."/>
            <person name="Platzer M."/>
            <person name="Groth M."/>
            <person name="Szafranski K."/>
            <person name="Schliwa M."/>
        </authorList>
    </citation>
    <scope>NUCLEOTIDE SEQUENCE [LARGE SCALE GENOMIC DNA]</scope>
</reference>
<name>X6L7D3_RETFI</name>
<gene>
    <name evidence="2" type="ORF">RFI_39839</name>
</gene>
<dbReference type="Proteomes" id="UP000023152">
    <property type="component" value="Unassembled WGS sequence"/>
</dbReference>
<sequence length="102" mass="11872">MKKKNKNKKEDNKKKIKKIRKKIKKIKKKKEKNKGKKKNGIINERRLIAQTKLILEDLAVFSDSNLYSFVASSVAASFKTVWVQFKVEGDEKKSIEVGKKYS</sequence>
<accession>X6L7D3</accession>
<dbReference type="EMBL" id="ASPP01048936">
    <property type="protein sequence ID" value="ETN97687.1"/>
    <property type="molecule type" value="Genomic_DNA"/>
</dbReference>